<dbReference type="PROSITE" id="PS50887">
    <property type="entry name" value="GGDEF"/>
    <property type="match status" value="1"/>
</dbReference>
<dbReference type="SMART" id="SM00267">
    <property type="entry name" value="GGDEF"/>
    <property type="match status" value="1"/>
</dbReference>
<dbReference type="Gene3D" id="3.40.50.2300">
    <property type="match status" value="1"/>
</dbReference>
<comment type="caution">
    <text evidence="3">Lacks conserved residue(s) required for the propagation of feature annotation.</text>
</comment>
<dbReference type="NCBIfam" id="TIGR00254">
    <property type="entry name" value="GGDEF"/>
    <property type="match status" value="1"/>
</dbReference>
<sequence length="312" mass="34934">MRKEHILIADNIPENIKTLRQILKTDYKITSAANGKDALKLALSRKSFDLILVNTAMPGTDGYEVCRRLKADPRYQKIPVILTGDPPEEQDESRGFEMGAADYMRKPFGKAIVKARVHLHLELMRCCNMLEEVSCLDALTGIKNRFHFDEVMALEWRLAIRETHLLSIMKIQIDHFEAFNKEYSPRAGNECLRQVAKTLSASLRRPMDCAARYSKNEFAAILPRTSSRGVTAVAEMMRRNVELLNIPHARSPVSDRVTISVGNATATPSKNFSSDLLIKAADEALADAKTHGNQVKSVDLSPSLTLVVPEFL</sequence>
<evidence type="ECO:0000313" key="6">
    <source>
        <dbReference type="EMBL" id="QTA91941.1"/>
    </source>
</evidence>
<dbReference type="AlphaFoldDB" id="A0A975BUD8"/>
<dbReference type="CDD" id="cd01949">
    <property type="entry name" value="GGDEF"/>
    <property type="match status" value="1"/>
</dbReference>
<reference evidence="6" key="1">
    <citation type="journal article" date="2021" name="Microb. Physiol.">
        <title>Proteogenomic Insights into the Physiology of Marine, Sulfate-Reducing, Filamentous Desulfonema limicola and Desulfonema magnum.</title>
        <authorList>
            <person name="Schnaars V."/>
            <person name="Wohlbrand L."/>
            <person name="Scheve S."/>
            <person name="Hinrichs C."/>
            <person name="Reinhardt R."/>
            <person name="Rabus R."/>
        </authorList>
    </citation>
    <scope>NUCLEOTIDE SEQUENCE</scope>
    <source>
        <strain evidence="6">4be13</strain>
    </source>
</reference>
<feature type="domain" description="Response regulatory" evidence="4">
    <location>
        <begin position="5"/>
        <end position="121"/>
    </location>
</feature>
<dbReference type="GO" id="GO:0005886">
    <property type="term" value="C:plasma membrane"/>
    <property type="evidence" value="ECO:0007669"/>
    <property type="project" value="TreeGrafter"/>
</dbReference>
<evidence type="ECO:0000256" key="3">
    <source>
        <dbReference type="PROSITE-ProRule" id="PRU00169"/>
    </source>
</evidence>
<accession>A0A975BUD8</accession>
<name>A0A975BUD8_9BACT</name>
<dbReference type="EMBL" id="CP061800">
    <property type="protein sequence ID" value="QTA91941.1"/>
    <property type="molecule type" value="Genomic_DNA"/>
</dbReference>
<evidence type="ECO:0000256" key="1">
    <source>
        <dbReference type="ARBA" id="ARBA00012528"/>
    </source>
</evidence>
<dbReference type="InterPro" id="IPR029787">
    <property type="entry name" value="Nucleotide_cyclase"/>
</dbReference>
<proteinExistence type="predicted"/>
<dbReference type="Proteomes" id="UP000663722">
    <property type="component" value="Chromosome"/>
</dbReference>
<gene>
    <name evidence="6" type="ORF">dnm_080140</name>
</gene>
<dbReference type="InterPro" id="IPR043128">
    <property type="entry name" value="Rev_trsase/Diguanyl_cyclase"/>
</dbReference>
<dbReference type="GO" id="GO:1902201">
    <property type="term" value="P:negative regulation of bacterial-type flagellum-dependent cell motility"/>
    <property type="evidence" value="ECO:0007669"/>
    <property type="project" value="TreeGrafter"/>
</dbReference>
<evidence type="ECO:0000313" key="7">
    <source>
        <dbReference type="Proteomes" id="UP000663722"/>
    </source>
</evidence>
<dbReference type="Pfam" id="PF00990">
    <property type="entry name" value="GGDEF"/>
    <property type="match status" value="1"/>
</dbReference>
<evidence type="ECO:0000259" key="5">
    <source>
        <dbReference type="PROSITE" id="PS50887"/>
    </source>
</evidence>
<dbReference type="GO" id="GO:0043709">
    <property type="term" value="P:cell adhesion involved in single-species biofilm formation"/>
    <property type="evidence" value="ECO:0007669"/>
    <property type="project" value="TreeGrafter"/>
</dbReference>
<dbReference type="GO" id="GO:0000160">
    <property type="term" value="P:phosphorelay signal transduction system"/>
    <property type="evidence" value="ECO:0007669"/>
    <property type="project" value="InterPro"/>
</dbReference>
<dbReference type="SMART" id="SM00448">
    <property type="entry name" value="REC"/>
    <property type="match status" value="1"/>
</dbReference>
<dbReference type="EC" id="2.7.7.65" evidence="1"/>
<organism evidence="6 7">
    <name type="scientific">Desulfonema magnum</name>
    <dbReference type="NCBI Taxonomy" id="45655"/>
    <lineage>
        <taxon>Bacteria</taxon>
        <taxon>Pseudomonadati</taxon>
        <taxon>Thermodesulfobacteriota</taxon>
        <taxon>Desulfobacteria</taxon>
        <taxon>Desulfobacterales</taxon>
        <taxon>Desulfococcaceae</taxon>
        <taxon>Desulfonema</taxon>
    </lineage>
</organism>
<keyword evidence="7" id="KW-1185">Reference proteome</keyword>
<evidence type="ECO:0000256" key="2">
    <source>
        <dbReference type="ARBA" id="ARBA00034247"/>
    </source>
</evidence>
<dbReference type="GO" id="GO:0052621">
    <property type="term" value="F:diguanylate cyclase activity"/>
    <property type="evidence" value="ECO:0007669"/>
    <property type="project" value="UniProtKB-EC"/>
</dbReference>
<feature type="domain" description="GGDEF" evidence="5">
    <location>
        <begin position="164"/>
        <end position="300"/>
    </location>
</feature>
<dbReference type="InterPro" id="IPR050469">
    <property type="entry name" value="Diguanylate_Cyclase"/>
</dbReference>
<protein>
    <recommendedName>
        <fullName evidence="1">diguanylate cyclase</fullName>
        <ecNumber evidence="1">2.7.7.65</ecNumber>
    </recommendedName>
</protein>
<dbReference type="KEGG" id="dmm:dnm_080140"/>
<comment type="catalytic activity">
    <reaction evidence="2">
        <text>2 GTP = 3',3'-c-di-GMP + 2 diphosphate</text>
        <dbReference type="Rhea" id="RHEA:24898"/>
        <dbReference type="ChEBI" id="CHEBI:33019"/>
        <dbReference type="ChEBI" id="CHEBI:37565"/>
        <dbReference type="ChEBI" id="CHEBI:58805"/>
        <dbReference type="EC" id="2.7.7.65"/>
    </reaction>
</comment>
<dbReference type="SUPFAM" id="SSF55073">
    <property type="entry name" value="Nucleotide cyclase"/>
    <property type="match status" value="1"/>
</dbReference>
<dbReference type="Pfam" id="PF00072">
    <property type="entry name" value="Response_reg"/>
    <property type="match status" value="1"/>
</dbReference>
<dbReference type="PROSITE" id="PS50110">
    <property type="entry name" value="RESPONSE_REGULATORY"/>
    <property type="match status" value="1"/>
</dbReference>
<dbReference type="InterPro" id="IPR000160">
    <property type="entry name" value="GGDEF_dom"/>
</dbReference>
<dbReference type="SUPFAM" id="SSF52172">
    <property type="entry name" value="CheY-like"/>
    <property type="match status" value="1"/>
</dbReference>
<evidence type="ECO:0000259" key="4">
    <source>
        <dbReference type="PROSITE" id="PS50110"/>
    </source>
</evidence>
<dbReference type="Gene3D" id="3.30.70.270">
    <property type="match status" value="1"/>
</dbReference>
<dbReference type="InterPro" id="IPR001789">
    <property type="entry name" value="Sig_transdc_resp-reg_receiver"/>
</dbReference>
<dbReference type="PANTHER" id="PTHR45138:SF9">
    <property type="entry name" value="DIGUANYLATE CYCLASE DGCM-RELATED"/>
    <property type="match status" value="1"/>
</dbReference>
<dbReference type="PANTHER" id="PTHR45138">
    <property type="entry name" value="REGULATORY COMPONENTS OF SENSORY TRANSDUCTION SYSTEM"/>
    <property type="match status" value="1"/>
</dbReference>
<dbReference type="InterPro" id="IPR011006">
    <property type="entry name" value="CheY-like_superfamily"/>
</dbReference>
<dbReference type="RefSeq" id="WP_207679512.1">
    <property type="nucleotide sequence ID" value="NZ_CP061800.1"/>
</dbReference>